<keyword evidence="2" id="KW-0732">Signal</keyword>
<evidence type="ECO:0000313" key="4">
    <source>
        <dbReference type="EMBL" id="KAK8735082.1"/>
    </source>
</evidence>
<sequence length="594" mass="66869">MKIFTLLLLIGMLLPSAIGFWWLDLEPRKQLSVDNHTLDSGSDHQSGGDQHSDQQNSKASSRDPHYSHHQHGGDHMKGDDRHSHHHGSHHMKGDDRHSHHHGSHHMKGDDRHSHQMKGDDHHSRHNASHHIKGDDHHSHHHHGSHRMNGDDRHSHHHMNGYDRHSHHHMNGDDRHSHHHMNGDDRHSHHHINGDDRHSHHHMNGYDRHSHHHKNGDDRHSHHKSGDRVPSSDKHHSHHHGSDRNCSDHQHSQQHDGAAASGAAEPHTPAAVDPLTAAAEPHIPALELVHNTSDTLPCPMLYTRVGQRCLAFFTVARVPWSTAREFCNSIFGDLVTFTDIHQYIEILEYLQTSGVDVDLWVGGRDGKNGWEWMDGTPMPRGTPYWAIRSAEGTHSHIHPSTSYLQAPYSFPAWKYDQTGSCAAMMPKYFYYLSDVACRDLKSPVCALREGAQVVIARGSEDTYPGIFIPTQDDHTIVWEKAPPTKTAHTTTDMEGAPPNTTAHTNTATTQQVTSTPPASTSSPISKSEDDSDGSGIQPFPSKHRTFDDSSEEEEDDEEEEEEGKKEGEKGQKEGSGMMPDFLIDSETVHNIFMEI</sequence>
<dbReference type="InterPro" id="IPR016186">
    <property type="entry name" value="C-type_lectin-like/link_sf"/>
</dbReference>
<dbReference type="InterPro" id="IPR016187">
    <property type="entry name" value="CTDL_fold"/>
</dbReference>
<dbReference type="CDD" id="cd00037">
    <property type="entry name" value="CLECT"/>
    <property type="match status" value="1"/>
</dbReference>
<dbReference type="PANTHER" id="PTHR22803">
    <property type="entry name" value="MANNOSE, PHOSPHOLIPASE, LECTIN RECEPTOR RELATED"/>
    <property type="match status" value="1"/>
</dbReference>
<proteinExistence type="predicted"/>
<evidence type="ECO:0000256" key="2">
    <source>
        <dbReference type="SAM" id="SignalP"/>
    </source>
</evidence>
<dbReference type="EMBL" id="JARKIK010000048">
    <property type="protein sequence ID" value="KAK8735082.1"/>
    <property type="molecule type" value="Genomic_DNA"/>
</dbReference>
<feature type="chain" id="PRO_5043900821" description="C-type lectin domain-containing protein" evidence="2">
    <location>
        <begin position="20"/>
        <end position="594"/>
    </location>
</feature>
<dbReference type="Proteomes" id="UP001445076">
    <property type="component" value="Unassembled WGS sequence"/>
</dbReference>
<dbReference type="Gene3D" id="3.10.100.10">
    <property type="entry name" value="Mannose-Binding Protein A, subunit A"/>
    <property type="match status" value="1"/>
</dbReference>
<name>A0AAW0WTW6_CHEQU</name>
<feature type="compositionally biased region" description="Low complexity" evidence="1">
    <location>
        <begin position="483"/>
        <end position="522"/>
    </location>
</feature>
<dbReference type="PROSITE" id="PS50041">
    <property type="entry name" value="C_TYPE_LECTIN_2"/>
    <property type="match status" value="1"/>
</dbReference>
<feature type="compositionally biased region" description="Basic and acidic residues" evidence="1">
    <location>
        <begin position="60"/>
        <end position="82"/>
    </location>
</feature>
<organism evidence="4 5">
    <name type="scientific">Cherax quadricarinatus</name>
    <name type="common">Australian red claw crayfish</name>
    <dbReference type="NCBI Taxonomy" id="27406"/>
    <lineage>
        <taxon>Eukaryota</taxon>
        <taxon>Metazoa</taxon>
        <taxon>Ecdysozoa</taxon>
        <taxon>Arthropoda</taxon>
        <taxon>Crustacea</taxon>
        <taxon>Multicrustacea</taxon>
        <taxon>Malacostraca</taxon>
        <taxon>Eumalacostraca</taxon>
        <taxon>Eucarida</taxon>
        <taxon>Decapoda</taxon>
        <taxon>Pleocyemata</taxon>
        <taxon>Astacidea</taxon>
        <taxon>Parastacoidea</taxon>
        <taxon>Parastacidae</taxon>
        <taxon>Cherax</taxon>
    </lineage>
</organism>
<feature type="signal peptide" evidence="2">
    <location>
        <begin position="1"/>
        <end position="19"/>
    </location>
</feature>
<feature type="compositionally biased region" description="Basic and acidic residues" evidence="1">
    <location>
        <begin position="214"/>
        <end position="253"/>
    </location>
</feature>
<gene>
    <name evidence="4" type="ORF">OTU49_005479</name>
</gene>
<dbReference type="SUPFAM" id="SSF56436">
    <property type="entry name" value="C-type lectin-like"/>
    <property type="match status" value="1"/>
</dbReference>
<feature type="compositionally biased region" description="Basic and acidic residues" evidence="1">
    <location>
        <begin position="147"/>
        <end position="207"/>
    </location>
</feature>
<dbReference type="AlphaFoldDB" id="A0AAW0WTW6"/>
<feature type="compositionally biased region" description="Polar residues" evidence="1">
    <location>
        <begin position="34"/>
        <end position="59"/>
    </location>
</feature>
<evidence type="ECO:0000259" key="3">
    <source>
        <dbReference type="PROSITE" id="PS50041"/>
    </source>
</evidence>
<reference evidence="4 5" key="1">
    <citation type="journal article" date="2024" name="BMC Genomics">
        <title>Genome assembly of redclaw crayfish (Cherax quadricarinatus) provides insights into its immune adaptation and hypoxia tolerance.</title>
        <authorList>
            <person name="Liu Z."/>
            <person name="Zheng J."/>
            <person name="Li H."/>
            <person name="Fang K."/>
            <person name="Wang S."/>
            <person name="He J."/>
            <person name="Zhou D."/>
            <person name="Weng S."/>
            <person name="Chi M."/>
            <person name="Gu Z."/>
            <person name="He J."/>
            <person name="Li F."/>
            <person name="Wang M."/>
        </authorList>
    </citation>
    <scope>NUCLEOTIDE SEQUENCE [LARGE SCALE GENOMIC DNA]</scope>
    <source>
        <strain evidence="4">ZL_2023a</strain>
    </source>
</reference>
<feature type="region of interest" description="Disordered" evidence="1">
    <location>
        <begin position="34"/>
        <end position="268"/>
    </location>
</feature>
<feature type="domain" description="C-type lectin" evidence="3">
    <location>
        <begin position="304"/>
        <end position="445"/>
    </location>
</feature>
<comment type="caution">
    <text evidence="4">The sequence shown here is derived from an EMBL/GenBank/DDBJ whole genome shotgun (WGS) entry which is preliminary data.</text>
</comment>
<feature type="compositionally biased region" description="Acidic residues" evidence="1">
    <location>
        <begin position="547"/>
        <end position="560"/>
    </location>
</feature>
<dbReference type="Pfam" id="PF00059">
    <property type="entry name" value="Lectin_C"/>
    <property type="match status" value="1"/>
</dbReference>
<protein>
    <recommendedName>
        <fullName evidence="3">C-type lectin domain-containing protein</fullName>
    </recommendedName>
</protein>
<accession>A0AAW0WTW6</accession>
<feature type="region of interest" description="Disordered" evidence="1">
    <location>
        <begin position="483"/>
        <end position="585"/>
    </location>
</feature>
<keyword evidence="5" id="KW-1185">Reference proteome</keyword>
<dbReference type="InterPro" id="IPR001304">
    <property type="entry name" value="C-type_lectin-like"/>
</dbReference>
<feature type="compositionally biased region" description="Basic and acidic residues" evidence="1">
    <location>
        <begin position="106"/>
        <end position="122"/>
    </location>
</feature>
<evidence type="ECO:0000256" key="1">
    <source>
        <dbReference type="SAM" id="MobiDB-lite"/>
    </source>
</evidence>
<dbReference type="InterPro" id="IPR050111">
    <property type="entry name" value="C-type_lectin/snaclec_domain"/>
</dbReference>
<feature type="compositionally biased region" description="Basic and acidic residues" evidence="1">
    <location>
        <begin position="561"/>
        <end position="571"/>
    </location>
</feature>
<evidence type="ECO:0000313" key="5">
    <source>
        <dbReference type="Proteomes" id="UP001445076"/>
    </source>
</evidence>
<dbReference type="SMART" id="SM00034">
    <property type="entry name" value="CLECT"/>
    <property type="match status" value="1"/>
</dbReference>